<accession>A0A3A2ZP52</accession>
<dbReference type="EMBL" id="MVGC01000381">
    <property type="protein sequence ID" value="RJE19675.1"/>
    <property type="molecule type" value="Genomic_DNA"/>
</dbReference>
<dbReference type="Gene3D" id="2.30.180.10">
    <property type="entry name" value="FAS1 domain"/>
    <property type="match status" value="1"/>
</dbReference>
<dbReference type="PANTHER" id="PTHR28156">
    <property type="entry name" value="FAS1 DOMAIN-CONTAINING PROTEIN YDR262W"/>
    <property type="match status" value="1"/>
</dbReference>
<name>A0A3A2ZP52_9EURO</name>
<feature type="chain" id="PRO_5017393763" evidence="2">
    <location>
        <begin position="26"/>
        <end position="248"/>
    </location>
</feature>
<comment type="caution">
    <text evidence="4">The sequence shown here is derived from an EMBL/GenBank/DDBJ whole genome shotgun (WGS) entry which is preliminary data.</text>
</comment>
<feature type="signal peptide" evidence="2">
    <location>
        <begin position="1"/>
        <end position="25"/>
    </location>
</feature>
<dbReference type="PROSITE" id="PS50213">
    <property type="entry name" value="FAS1"/>
    <property type="match status" value="1"/>
</dbReference>
<dbReference type="InterPro" id="IPR040200">
    <property type="entry name" value="Mug57-like"/>
</dbReference>
<evidence type="ECO:0000313" key="4">
    <source>
        <dbReference type="EMBL" id="RJE19675.1"/>
    </source>
</evidence>
<dbReference type="AlphaFoldDB" id="A0A3A2ZP52"/>
<feature type="domain" description="FAS1" evidence="3">
    <location>
        <begin position="97"/>
        <end position="245"/>
    </location>
</feature>
<protein>
    <submittedName>
        <fullName evidence="4">FAS1 domain-containing protein</fullName>
    </submittedName>
</protein>
<dbReference type="STRING" id="2070753.A0A3A2ZP52"/>
<dbReference type="OrthoDB" id="5551751at2759"/>
<dbReference type="PANTHER" id="PTHR28156:SF1">
    <property type="entry name" value="FAS1 DOMAIN-CONTAINING PROTEIN YDR262W"/>
    <property type="match status" value="1"/>
</dbReference>
<evidence type="ECO:0000313" key="5">
    <source>
        <dbReference type="Proteomes" id="UP000266188"/>
    </source>
</evidence>
<keyword evidence="1 2" id="KW-0732">Signal</keyword>
<dbReference type="InterPro" id="IPR000782">
    <property type="entry name" value="FAS1_domain"/>
</dbReference>
<evidence type="ECO:0000256" key="1">
    <source>
        <dbReference type="ARBA" id="ARBA00022729"/>
    </source>
</evidence>
<dbReference type="Pfam" id="PF02469">
    <property type="entry name" value="Fasciclin"/>
    <property type="match status" value="1"/>
</dbReference>
<proteinExistence type="predicted"/>
<dbReference type="Proteomes" id="UP000266188">
    <property type="component" value="Unassembled WGS sequence"/>
</dbReference>
<reference evidence="5" key="1">
    <citation type="submission" date="2017-02" db="EMBL/GenBank/DDBJ databases">
        <authorList>
            <person name="Tafer H."/>
            <person name="Lopandic K."/>
        </authorList>
    </citation>
    <scope>NUCLEOTIDE SEQUENCE [LARGE SCALE GENOMIC DNA]</scope>
    <source>
        <strain evidence="5">CBS 366.77</strain>
    </source>
</reference>
<dbReference type="SUPFAM" id="SSF82153">
    <property type="entry name" value="FAS1 domain"/>
    <property type="match status" value="1"/>
</dbReference>
<gene>
    <name evidence="4" type="ORF">PHISCL_07995</name>
</gene>
<organism evidence="4 5">
    <name type="scientific">Aspergillus sclerotialis</name>
    <dbReference type="NCBI Taxonomy" id="2070753"/>
    <lineage>
        <taxon>Eukaryota</taxon>
        <taxon>Fungi</taxon>
        <taxon>Dikarya</taxon>
        <taxon>Ascomycota</taxon>
        <taxon>Pezizomycotina</taxon>
        <taxon>Eurotiomycetes</taxon>
        <taxon>Eurotiomycetidae</taxon>
        <taxon>Eurotiales</taxon>
        <taxon>Aspergillaceae</taxon>
        <taxon>Aspergillus</taxon>
        <taxon>Aspergillus subgen. Polypaecilum</taxon>
    </lineage>
</organism>
<sequence length="248" mass="27997">MRRLVFTQSIFSLFALFYTVSAAWALPSVAAAALRNHLPFTKTLYLNNQDKPRDDTQYIFQNQYQHPVIMDEYPPNTVVPTSTPPPEDIDHQSKSMGPIVADVLPKIKWINIFASLTRDFEDIASRLNDSSRNVTVLAPRNSAIQGLPRKPWENPEDYEAFGEANAYSGSEGEDRARKNLRRFVEAHLIPASPWRKDDEVGTLGGGKLKWYKEGEKIYIHPGGIEVDHIAAQVSNGEVWVLNGVVNYQ</sequence>
<evidence type="ECO:0000256" key="2">
    <source>
        <dbReference type="SAM" id="SignalP"/>
    </source>
</evidence>
<dbReference type="InterPro" id="IPR036378">
    <property type="entry name" value="FAS1_dom_sf"/>
</dbReference>
<evidence type="ECO:0000259" key="3">
    <source>
        <dbReference type="PROSITE" id="PS50213"/>
    </source>
</evidence>
<keyword evidence="5" id="KW-1185">Reference proteome</keyword>